<feature type="region of interest" description="Disordered" evidence="1">
    <location>
        <begin position="61"/>
        <end position="91"/>
    </location>
</feature>
<reference evidence="4" key="1">
    <citation type="journal article" date="2019" name="Int. J. Syst. Evol. Microbiol.">
        <title>The Global Catalogue of Microorganisms (GCM) 10K type strain sequencing project: providing services to taxonomists for standard genome sequencing and annotation.</title>
        <authorList>
            <consortium name="The Broad Institute Genomics Platform"/>
            <consortium name="The Broad Institute Genome Sequencing Center for Infectious Disease"/>
            <person name="Wu L."/>
            <person name="Ma J."/>
        </authorList>
    </citation>
    <scope>NUCLEOTIDE SEQUENCE [LARGE SCALE GENOMIC DNA]</scope>
    <source>
        <strain evidence="4">ICMP 6774ER</strain>
    </source>
</reference>
<keyword evidence="4" id="KW-1185">Reference proteome</keyword>
<protein>
    <submittedName>
        <fullName evidence="3">Uncharacterized protein</fullName>
    </submittedName>
</protein>
<feature type="transmembrane region" description="Helical" evidence="2">
    <location>
        <begin position="34"/>
        <end position="56"/>
    </location>
</feature>
<evidence type="ECO:0000256" key="1">
    <source>
        <dbReference type="SAM" id="MobiDB-lite"/>
    </source>
</evidence>
<keyword evidence="2" id="KW-0812">Transmembrane</keyword>
<dbReference type="EMBL" id="JBHUFV010000104">
    <property type="protein sequence ID" value="MFD1940053.1"/>
    <property type="molecule type" value="Genomic_DNA"/>
</dbReference>
<gene>
    <name evidence="3" type="ORF">ACFSKW_52215</name>
</gene>
<evidence type="ECO:0000313" key="4">
    <source>
        <dbReference type="Proteomes" id="UP001597368"/>
    </source>
</evidence>
<keyword evidence="2" id="KW-0472">Membrane</keyword>
<keyword evidence="2" id="KW-1133">Transmembrane helix</keyword>
<comment type="caution">
    <text evidence="3">The sequence shown here is derived from an EMBL/GenBank/DDBJ whole genome shotgun (WGS) entry which is preliminary data.</text>
</comment>
<dbReference type="RefSeq" id="WP_379582911.1">
    <property type="nucleotide sequence ID" value="NZ_JBHUFV010000104.1"/>
</dbReference>
<evidence type="ECO:0000313" key="3">
    <source>
        <dbReference type="EMBL" id="MFD1940053.1"/>
    </source>
</evidence>
<name>A0ABW4TDE2_9ACTN</name>
<sequence>MLRDERAVLLVDTFERIQGLEGWLRERFLPRLRVGALLAFAVGHPPALLLSAAVAVKDGGASRRWTRNQDGGDPAGPTDGRGALGCPPARP</sequence>
<organism evidence="3 4">
    <name type="scientific">Nonomuraea mangrovi</name>
    <dbReference type="NCBI Taxonomy" id="2316207"/>
    <lineage>
        <taxon>Bacteria</taxon>
        <taxon>Bacillati</taxon>
        <taxon>Actinomycetota</taxon>
        <taxon>Actinomycetes</taxon>
        <taxon>Streptosporangiales</taxon>
        <taxon>Streptosporangiaceae</taxon>
        <taxon>Nonomuraea</taxon>
    </lineage>
</organism>
<evidence type="ECO:0000256" key="2">
    <source>
        <dbReference type="SAM" id="Phobius"/>
    </source>
</evidence>
<accession>A0ABW4TDE2</accession>
<proteinExistence type="predicted"/>
<dbReference type="Proteomes" id="UP001597368">
    <property type="component" value="Unassembled WGS sequence"/>
</dbReference>